<name>A0ABW8YKS9_9SPHN</name>
<gene>
    <name evidence="2" type="ORF">ABS767_06915</name>
</gene>
<comment type="caution">
    <text evidence="2">The sequence shown here is derived from an EMBL/GenBank/DDBJ whole genome shotgun (WGS) entry which is preliminary data.</text>
</comment>
<proteinExistence type="predicted"/>
<reference evidence="2 3" key="1">
    <citation type="submission" date="2024-06" db="EMBL/GenBank/DDBJ databases">
        <authorList>
            <person name="Kaempfer P."/>
            <person name="Viver T."/>
        </authorList>
    </citation>
    <scope>NUCLEOTIDE SEQUENCE [LARGE SCALE GENOMIC DNA]</scope>
    <source>
        <strain evidence="2 3">ST-64</strain>
    </source>
</reference>
<organism evidence="2 3">
    <name type="scientific">Sphingomonas plantiphila</name>
    <dbReference type="NCBI Taxonomy" id="3163295"/>
    <lineage>
        <taxon>Bacteria</taxon>
        <taxon>Pseudomonadati</taxon>
        <taxon>Pseudomonadota</taxon>
        <taxon>Alphaproteobacteria</taxon>
        <taxon>Sphingomonadales</taxon>
        <taxon>Sphingomonadaceae</taxon>
        <taxon>Sphingomonas</taxon>
    </lineage>
</organism>
<dbReference type="RefSeq" id="WP_408077615.1">
    <property type="nucleotide sequence ID" value="NZ_JBELQC010000001.1"/>
</dbReference>
<feature type="transmembrane region" description="Helical" evidence="1">
    <location>
        <begin position="26"/>
        <end position="45"/>
    </location>
</feature>
<evidence type="ECO:0000313" key="3">
    <source>
        <dbReference type="Proteomes" id="UP001629244"/>
    </source>
</evidence>
<protein>
    <submittedName>
        <fullName evidence="2">Uncharacterized protein</fullName>
    </submittedName>
</protein>
<keyword evidence="1" id="KW-1133">Transmembrane helix</keyword>
<keyword evidence="3" id="KW-1185">Reference proteome</keyword>
<keyword evidence="1" id="KW-0472">Membrane</keyword>
<keyword evidence="1" id="KW-0812">Transmembrane</keyword>
<accession>A0ABW8YKS9</accession>
<evidence type="ECO:0000256" key="1">
    <source>
        <dbReference type="SAM" id="Phobius"/>
    </source>
</evidence>
<evidence type="ECO:0000313" key="2">
    <source>
        <dbReference type="EMBL" id="MFL9840683.1"/>
    </source>
</evidence>
<dbReference type="Proteomes" id="UP001629244">
    <property type="component" value="Unassembled WGS sequence"/>
</dbReference>
<dbReference type="EMBL" id="JBELQC010000001">
    <property type="protein sequence ID" value="MFL9840683.1"/>
    <property type="molecule type" value="Genomic_DNA"/>
</dbReference>
<sequence>MAFLAITLFVALVAFGRDYFGWHDPNGQVQIALICAFIFGIIAGLKAKG</sequence>